<keyword evidence="4" id="KW-1185">Reference proteome</keyword>
<dbReference type="InterPro" id="IPR012912">
    <property type="entry name" value="Plasmid_pRiA4b_Orf3-like"/>
</dbReference>
<feature type="domain" description="Plasmid pRiA4b Orf3-like" evidence="1">
    <location>
        <begin position="176"/>
        <end position="361"/>
    </location>
</feature>
<accession>A0ABS2NV59</accession>
<organism evidence="3 4">
    <name type="scientific">Sutcliffiella tianshenii</name>
    <dbReference type="NCBI Taxonomy" id="1463404"/>
    <lineage>
        <taxon>Bacteria</taxon>
        <taxon>Bacillati</taxon>
        <taxon>Bacillota</taxon>
        <taxon>Bacilli</taxon>
        <taxon>Bacillales</taxon>
        <taxon>Bacillaceae</taxon>
        <taxon>Sutcliffiella</taxon>
    </lineage>
</organism>
<evidence type="ECO:0000259" key="1">
    <source>
        <dbReference type="Pfam" id="PF07929"/>
    </source>
</evidence>
<dbReference type="EMBL" id="JAFBED010000001">
    <property type="protein sequence ID" value="MBM7618487.1"/>
    <property type="molecule type" value="Genomic_DNA"/>
</dbReference>
<gene>
    <name evidence="3" type="ORF">JOC95_000329</name>
</gene>
<dbReference type="PANTHER" id="PTHR41878:SF1">
    <property type="entry name" value="TNPR PROTEIN"/>
    <property type="match status" value="1"/>
</dbReference>
<name>A0ABS2NV59_9BACI</name>
<evidence type="ECO:0000313" key="3">
    <source>
        <dbReference type="EMBL" id="MBM7618487.1"/>
    </source>
</evidence>
<comment type="caution">
    <text evidence="3">The sequence shown here is derived from an EMBL/GenBank/DDBJ whole genome shotgun (WGS) entry which is preliminary data.</text>
</comment>
<dbReference type="Gene3D" id="3.10.290.30">
    <property type="entry name" value="MM3350-like"/>
    <property type="match status" value="1"/>
</dbReference>
<dbReference type="RefSeq" id="WP_204412772.1">
    <property type="nucleotide sequence ID" value="NZ_JAFBED010000001.1"/>
</dbReference>
<dbReference type="InterPro" id="IPR053864">
    <property type="entry name" value="DUF6933"/>
</dbReference>
<feature type="domain" description="DUF6933" evidence="2">
    <location>
        <begin position="2"/>
        <end position="158"/>
    </location>
</feature>
<protein>
    <submittedName>
        <fullName evidence="3">Uncharacterized protein</fullName>
    </submittedName>
</protein>
<dbReference type="PANTHER" id="PTHR41878">
    <property type="entry name" value="LEXA REPRESSOR-RELATED"/>
    <property type="match status" value="1"/>
</dbReference>
<dbReference type="Pfam" id="PF22016">
    <property type="entry name" value="DUF6933"/>
    <property type="match status" value="1"/>
</dbReference>
<evidence type="ECO:0000259" key="2">
    <source>
        <dbReference type="Pfam" id="PF22016"/>
    </source>
</evidence>
<reference evidence="3 4" key="1">
    <citation type="submission" date="2021-01" db="EMBL/GenBank/DDBJ databases">
        <title>Genomic Encyclopedia of Type Strains, Phase IV (KMG-IV): sequencing the most valuable type-strain genomes for metagenomic binning, comparative biology and taxonomic classification.</title>
        <authorList>
            <person name="Goeker M."/>
        </authorList>
    </citation>
    <scope>NUCLEOTIDE SEQUENCE [LARGE SCALE GENOMIC DNA]</scope>
    <source>
        <strain evidence="3 4">DSM 25879</strain>
    </source>
</reference>
<dbReference type="SUPFAM" id="SSF159941">
    <property type="entry name" value="MM3350-like"/>
    <property type="match status" value="1"/>
</dbReference>
<sequence length="368" mass="42915">MLIQCTKKLLDELKIKPEAPIEENPLFSWHANLLMLGRKKTLVLVNDKNRYTIVLFGLKAKEWKNIDTYIKQAIREVFLAEGIKEEIVEQFVSAADNVVFTKTKDRTSVARMNKSCENVYYFDDIIDPQSTIQKSLSLRLSDFLVGDGKNDYFHPNEALYKDLEEWTDGFVFRIQAAQIKVTLELGNKKVWRRLTVPTSISFYAFHDVLQAAFGWQNSHLHDFLIYPPNTVSNVVVSRHRNSPILKLVCAKEALEYERDIPMKMENEVKLSEHLSSRMQYNYDFGDNWIHTIEVEKVLENHELNRPVCLGGEGNTPPEDVGGEPGYKLFLQTIQDKKHPDHDYMKKWAESHGYEKFDIEKTNQRLKWI</sequence>
<dbReference type="InterPro" id="IPR024047">
    <property type="entry name" value="MM3350-like_sf"/>
</dbReference>
<proteinExistence type="predicted"/>
<dbReference type="Pfam" id="PF07929">
    <property type="entry name" value="PRiA4_ORF3"/>
    <property type="match status" value="1"/>
</dbReference>
<evidence type="ECO:0000313" key="4">
    <source>
        <dbReference type="Proteomes" id="UP000737402"/>
    </source>
</evidence>
<dbReference type="Proteomes" id="UP000737402">
    <property type="component" value="Unassembled WGS sequence"/>
</dbReference>